<reference evidence="1 2" key="1">
    <citation type="submission" date="2020-04" db="EMBL/GenBank/DDBJ databases">
        <authorList>
            <person name="Wallbank WR R."/>
            <person name="Pardo Diaz C."/>
            <person name="Kozak K."/>
            <person name="Martin S."/>
            <person name="Jiggins C."/>
            <person name="Moest M."/>
            <person name="Warren A I."/>
            <person name="Byers J.R.P. K."/>
            <person name="Montejo-Kovacevich G."/>
            <person name="Yen C E."/>
        </authorList>
    </citation>
    <scope>NUCLEOTIDE SEQUENCE [LARGE SCALE GENOMIC DNA]</scope>
</reference>
<dbReference type="OrthoDB" id="10250002at2759"/>
<accession>A0A8S0YRT9</accession>
<dbReference type="AlphaFoldDB" id="A0A8S0YRT9"/>
<evidence type="ECO:0000313" key="1">
    <source>
        <dbReference type="EMBL" id="CAB3221987.1"/>
    </source>
</evidence>
<proteinExistence type="predicted"/>
<organism evidence="1 2">
    <name type="scientific">Arctia plantaginis</name>
    <name type="common">Wood tiger moth</name>
    <name type="synonym">Phalaena plantaginis</name>
    <dbReference type="NCBI Taxonomy" id="874455"/>
    <lineage>
        <taxon>Eukaryota</taxon>
        <taxon>Metazoa</taxon>
        <taxon>Ecdysozoa</taxon>
        <taxon>Arthropoda</taxon>
        <taxon>Hexapoda</taxon>
        <taxon>Insecta</taxon>
        <taxon>Pterygota</taxon>
        <taxon>Neoptera</taxon>
        <taxon>Endopterygota</taxon>
        <taxon>Lepidoptera</taxon>
        <taxon>Glossata</taxon>
        <taxon>Ditrysia</taxon>
        <taxon>Noctuoidea</taxon>
        <taxon>Erebidae</taxon>
        <taxon>Arctiinae</taxon>
        <taxon>Arctia</taxon>
    </lineage>
</organism>
<dbReference type="Proteomes" id="UP000494256">
    <property type="component" value="Unassembled WGS sequence"/>
</dbReference>
<evidence type="ECO:0000313" key="2">
    <source>
        <dbReference type="Proteomes" id="UP000494256"/>
    </source>
</evidence>
<protein>
    <submittedName>
        <fullName evidence="1">Uncharacterized protein</fullName>
    </submittedName>
</protein>
<dbReference type="EMBL" id="CADEBD010000051">
    <property type="protein sequence ID" value="CAB3221987.1"/>
    <property type="molecule type" value="Genomic_DNA"/>
</dbReference>
<comment type="caution">
    <text evidence="1">The sequence shown here is derived from an EMBL/GenBank/DDBJ whole genome shotgun (WGS) entry which is preliminary data.</text>
</comment>
<name>A0A8S0YRT9_ARCPL</name>
<sequence>MLRQAIYPWTLESVNDVANAQNPDYPNRYFVPIKFDYAVRGAYNVSECLEELLTCWELIRPLYMCTQFRMKDSLCSNMREYCHDEHGDFPVSWFRFDLSEHICMDAASNYES</sequence>
<gene>
    <name evidence="1" type="ORF">APLA_LOCUS1107</name>
</gene>